<evidence type="ECO:0000256" key="3">
    <source>
        <dbReference type="ARBA" id="ARBA00022679"/>
    </source>
</evidence>
<evidence type="ECO:0000313" key="11">
    <source>
        <dbReference type="EMBL" id="SEF74734.1"/>
    </source>
</evidence>
<dbReference type="Gene3D" id="1.20.272.10">
    <property type="match status" value="1"/>
</dbReference>
<organism evidence="11 12">
    <name type="scientific">Caloramator fervidus</name>
    <dbReference type="NCBI Taxonomy" id="29344"/>
    <lineage>
        <taxon>Bacteria</taxon>
        <taxon>Bacillati</taxon>
        <taxon>Bacillota</taxon>
        <taxon>Clostridia</taxon>
        <taxon>Eubacteriales</taxon>
        <taxon>Clostridiaceae</taxon>
        <taxon>Caloramator</taxon>
    </lineage>
</organism>
<reference evidence="12" key="1">
    <citation type="submission" date="2016-10" db="EMBL/GenBank/DDBJ databases">
        <authorList>
            <person name="Varghese N."/>
            <person name="Submissions S."/>
        </authorList>
    </citation>
    <scope>NUCLEOTIDE SEQUENCE [LARGE SCALE GENOMIC DNA]</scope>
    <source>
        <strain evidence="12">DSM 5463</strain>
    </source>
</reference>
<dbReference type="NCBIfam" id="TIGR01128">
    <property type="entry name" value="holA"/>
    <property type="match status" value="1"/>
</dbReference>
<dbReference type="Proteomes" id="UP000242850">
    <property type="component" value="Unassembled WGS sequence"/>
</dbReference>
<dbReference type="InterPro" id="IPR008921">
    <property type="entry name" value="DNA_pol3_clamp-load_cplx_C"/>
</dbReference>
<evidence type="ECO:0000256" key="1">
    <source>
        <dbReference type="ARBA" id="ARBA00012417"/>
    </source>
</evidence>
<dbReference type="Gene3D" id="3.40.50.300">
    <property type="entry name" value="P-loop containing nucleotide triphosphate hydrolases"/>
    <property type="match status" value="1"/>
</dbReference>
<dbReference type="PANTHER" id="PTHR34388">
    <property type="entry name" value="DNA POLYMERASE III SUBUNIT DELTA"/>
    <property type="match status" value="1"/>
</dbReference>
<sequence>MIVNDLKAFIKEMNNNVFIVGGVDRKKIDYAIKKIYDFSQSNGYDLRIIDFELSSFDDIKNACFTSTFFLSKKLVHVKNFELIKVKGEDEKSSLDNIQVKDIVELIKNLDTDTILLLSYDGQIDLTNQISKIVSEIGCVANFSLTKQDLPLYIDKILNKEYKRIGKAEINYFLESINYSTEQIYNELEKLIDYTMDETRITIKHIDDIVTKTLESNIFKMVDSIGKKEAHIALSILNNLINQKEPELKILGMIIRQFRLLYLMKIIDERHKGMIEEEILKKLSLDARKKFIIRNLRIQNQRFNKQELIRNINLCLDTDYKIKSGNIQDGKLALELLILNICK</sequence>
<keyword evidence="4" id="KW-0548">Nucleotidyltransferase</keyword>
<dbReference type="InterPro" id="IPR048466">
    <property type="entry name" value="DNA_pol3_delta-like_C"/>
</dbReference>
<feature type="domain" description="DNA polymerase III delta N-terminal" evidence="9">
    <location>
        <begin position="21"/>
        <end position="135"/>
    </location>
</feature>
<comment type="catalytic activity">
    <reaction evidence="8">
        <text>DNA(n) + a 2'-deoxyribonucleoside 5'-triphosphate = DNA(n+1) + diphosphate</text>
        <dbReference type="Rhea" id="RHEA:22508"/>
        <dbReference type="Rhea" id="RHEA-COMP:17339"/>
        <dbReference type="Rhea" id="RHEA-COMP:17340"/>
        <dbReference type="ChEBI" id="CHEBI:33019"/>
        <dbReference type="ChEBI" id="CHEBI:61560"/>
        <dbReference type="ChEBI" id="CHEBI:173112"/>
        <dbReference type="EC" id="2.7.7.7"/>
    </reaction>
</comment>
<evidence type="ECO:0000256" key="6">
    <source>
        <dbReference type="ARBA" id="ARBA00022932"/>
    </source>
</evidence>
<dbReference type="InterPro" id="IPR027417">
    <property type="entry name" value="P-loop_NTPase"/>
</dbReference>
<evidence type="ECO:0000256" key="2">
    <source>
        <dbReference type="ARBA" id="ARBA00017703"/>
    </source>
</evidence>
<dbReference type="InterPro" id="IPR005790">
    <property type="entry name" value="DNA_polIII_delta"/>
</dbReference>
<dbReference type="PANTHER" id="PTHR34388:SF1">
    <property type="entry name" value="DNA POLYMERASE III SUBUNIT DELTA"/>
    <property type="match status" value="1"/>
</dbReference>
<dbReference type="GO" id="GO:0003887">
    <property type="term" value="F:DNA-directed DNA polymerase activity"/>
    <property type="evidence" value="ECO:0007669"/>
    <property type="project" value="UniProtKB-KW"/>
</dbReference>
<accession>A0A1H5UI81</accession>
<dbReference type="EC" id="2.7.7.7" evidence="1"/>
<dbReference type="EMBL" id="FNUK01000009">
    <property type="protein sequence ID" value="SEF74734.1"/>
    <property type="molecule type" value="Genomic_DNA"/>
</dbReference>
<proteinExistence type="inferred from homology"/>
<evidence type="ECO:0000256" key="8">
    <source>
        <dbReference type="ARBA" id="ARBA00049244"/>
    </source>
</evidence>
<keyword evidence="6" id="KW-0239">DNA-directed DNA polymerase</keyword>
<comment type="similarity">
    <text evidence="7">Belongs to the DNA polymerase HolA subunit family.</text>
</comment>
<keyword evidence="5" id="KW-0235">DNA replication</keyword>
<evidence type="ECO:0000313" key="12">
    <source>
        <dbReference type="Proteomes" id="UP000242850"/>
    </source>
</evidence>
<evidence type="ECO:0000256" key="7">
    <source>
        <dbReference type="ARBA" id="ARBA00034754"/>
    </source>
</evidence>
<name>A0A1H5UI81_9CLOT</name>
<gene>
    <name evidence="11" type="ORF">SAMN05660865_00919</name>
</gene>
<dbReference type="GO" id="GO:0006261">
    <property type="term" value="P:DNA-templated DNA replication"/>
    <property type="evidence" value="ECO:0007669"/>
    <property type="project" value="TreeGrafter"/>
</dbReference>
<dbReference type="RefSeq" id="WP_103895901.1">
    <property type="nucleotide sequence ID" value="NZ_FNUK01000009.1"/>
</dbReference>
<evidence type="ECO:0000256" key="4">
    <source>
        <dbReference type="ARBA" id="ARBA00022695"/>
    </source>
</evidence>
<protein>
    <recommendedName>
        <fullName evidence="2">DNA polymerase III subunit delta</fullName>
        <ecNumber evidence="1">2.7.7.7</ecNumber>
    </recommendedName>
</protein>
<evidence type="ECO:0000259" key="10">
    <source>
        <dbReference type="Pfam" id="PF21694"/>
    </source>
</evidence>
<dbReference type="InterPro" id="IPR010372">
    <property type="entry name" value="DNA_pol3_delta_N"/>
</dbReference>
<feature type="domain" description="DNA polymerase III delta subunit-like C-terminal" evidence="10">
    <location>
        <begin position="214"/>
        <end position="339"/>
    </location>
</feature>
<keyword evidence="3" id="KW-0808">Transferase</keyword>
<dbReference type="Pfam" id="PF06144">
    <property type="entry name" value="DNA_pol3_delta"/>
    <property type="match status" value="1"/>
</dbReference>
<dbReference type="SUPFAM" id="SSF52540">
    <property type="entry name" value="P-loop containing nucleoside triphosphate hydrolases"/>
    <property type="match status" value="1"/>
</dbReference>
<dbReference type="OrthoDB" id="9775929at2"/>
<keyword evidence="12" id="KW-1185">Reference proteome</keyword>
<dbReference type="Gene3D" id="1.10.8.60">
    <property type="match status" value="1"/>
</dbReference>
<dbReference type="GO" id="GO:0009360">
    <property type="term" value="C:DNA polymerase III complex"/>
    <property type="evidence" value="ECO:0007669"/>
    <property type="project" value="InterPro"/>
</dbReference>
<dbReference type="GO" id="GO:0003677">
    <property type="term" value="F:DNA binding"/>
    <property type="evidence" value="ECO:0007669"/>
    <property type="project" value="InterPro"/>
</dbReference>
<dbReference type="Pfam" id="PF21694">
    <property type="entry name" value="DNA_pol3_delta_C"/>
    <property type="match status" value="1"/>
</dbReference>
<evidence type="ECO:0000256" key="5">
    <source>
        <dbReference type="ARBA" id="ARBA00022705"/>
    </source>
</evidence>
<dbReference type="AlphaFoldDB" id="A0A1H5UI81"/>
<dbReference type="SUPFAM" id="SSF48019">
    <property type="entry name" value="post-AAA+ oligomerization domain-like"/>
    <property type="match status" value="1"/>
</dbReference>
<evidence type="ECO:0000259" key="9">
    <source>
        <dbReference type="Pfam" id="PF06144"/>
    </source>
</evidence>